<accession>A0AAV9ED81</accession>
<protein>
    <recommendedName>
        <fullName evidence="3">Reverse transcriptase domain-containing protein</fullName>
    </recommendedName>
</protein>
<dbReference type="PANTHER" id="PTHR46890:SF48">
    <property type="entry name" value="RNA-DIRECTED DNA POLYMERASE"/>
    <property type="match status" value="1"/>
</dbReference>
<dbReference type="InterPro" id="IPR043502">
    <property type="entry name" value="DNA/RNA_pol_sf"/>
</dbReference>
<sequence>MDNDMLLAIPSAQEIESTTFSLKSSSAPGPDGFSGYFYHACWDIIHCDLISAVQDFFKDRKILKAANTTFIALIPKGPNPSTIKDFRPISLCNLWYKIMSKIIARRIATLLDKLILPQQVAYVPGRIISDNICLAHELAHRMKVNLHGVSKLISLRPLTNSIGGFSKRLCSNLVSHPPSST</sequence>
<gene>
    <name evidence="1" type="ORF">QJS10_CPA07g00002</name>
</gene>
<dbReference type="SUPFAM" id="SSF56672">
    <property type="entry name" value="DNA/RNA polymerases"/>
    <property type="match status" value="1"/>
</dbReference>
<dbReference type="PANTHER" id="PTHR46890">
    <property type="entry name" value="NON-LTR RETROLELEMENT REVERSE TRANSCRIPTASE-LIKE PROTEIN-RELATED"/>
    <property type="match status" value="1"/>
</dbReference>
<organism evidence="1 2">
    <name type="scientific">Acorus calamus</name>
    <name type="common">Sweet flag</name>
    <dbReference type="NCBI Taxonomy" id="4465"/>
    <lineage>
        <taxon>Eukaryota</taxon>
        <taxon>Viridiplantae</taxon>
        <taxon>Streptophyta</taxon>
        <taxon>Embryophyta</taxon>
        <taxon>Tracheophyta</taxon>
        <taxon>Spermatophyta</taxon>
        <taxon>Magnoliopsida</taxon>
        <taxon>Liliopsida</taxon>
        <taxon>Acoraceae</taxon>
        <taxon>Acorus</taxon>
    </lineage>
</organism>
<dbReference type="InterPro" id="IPR052343">
    <property type="entry name" value="Retrotransposon-Effector_Assoc"/>
</dbReference>
<reference evidence="1" key="2">
    <citation type="submission" date="2023-06" db="EMBL/GenBank/DDBJ databases">
        <authorList>
            <person name="Ma L."/>
            <person name="Liu K.-W."/>
            <person name="Li Z."/>
            <person name="Hsiao Y.-Y."/>
            <person name="Qi Y."/>
            <person name="Fu T."/>
            <person name="Tang G."/>
            <person name="Zhang D."/>
            <person name="Sun W.-H."/>
            <person name="Liu D.-K."/>
            <person name="Li Y."/>
            <person name="Chen G.-Z."/>
            <person name="Liu X.-D."/>
            <person name="Liao X.-Y."/>
            <person name="Jiang Y.-T."/>
            <person name="Yu X."/>
            <person name="Hao Y."/>
            <person name="Huang J."/>
            <person name="Zhao X.-W."/>
            <person name="Ke S."/>
            <person name="Chen Y.-Y."/>
            <person name="Wu W.-L."/>
            <person name="Hsu J.-L."/>
            <person name="Lin Y.-F."/>
            <person name="Huang M.-D."/>
            <person name="Li C.-Y."/>
            <person name="Huang L."/>
            <person name="Wang Z.-W."/>
            <person name="Zhao X."/>
            <person name="Zhong W.-Y."/>
            <person name="Peng D.-H."/>
            <person name="Ahmad S."/>
            <person name="Lan S."/>
            <person name="Zhang J.-S."/>
            <person name="Tsai W.-C."/>
            <person name="Van De Peer Y."/>
            <person name="Liu Z.-J."/>
        </authorList>
    </citation>
    <scope>NUCLEOTIDE SEQUENCE</scope>
    <source>
        <strain evidence="1">CP</strain>
        <tissue evidence="1">Leaves</tissue>
    </source>
</reference>
<dbReference type="Proteomes" id="UP001180020">
    <property type="component" value="Unassembled WGS sequence"/>
</dbReference>
<proteinExistence type="predicted"/>
<evidence type="ECO:0000313" key="1">
    <source>
        <dbReference type="EMBL" id="KAK1311615.1"/>
    </source>
</evidence>
<comment type="caution">
    <text evidence="1">The sequence shown here is derived from an EMBL/GenBank/DDBJ whole genome shotgun (WGS) entry which is preliminary data.</text>
</comment>
<evidence type="ECO:0000313" key="2">
    <source>
        <dbReference type="Proteomes" id="UP001180020"/>
    </source>
</evidence>
<reference evidence="1" key="1">
    <citation type="journal article" date="2023" name="Nat. Commun.">
        <title>Diploid and tetraploid genomes of Acorus and the evolution of monocots.</title>
        <authorList>
            <person name="Ma L."/>
            <person name="Liu K.W."/>
            <person name="Li Z."/>
            <person name="Hsiao Y.Y."/>
            <person name="Qi Y."/>
            <person name="Fu T."/>
            <person name="Tang G.D."/>
            <person name="Zhang D."/>
            <person name="Sun W.H."/>
            <person name="Liu D.K."/>
            <person name="Li Y."/>
            <person name="Chen G.Z."/>
            <person name="Liu X.D."/>
            <person name="Liao X.Y."/>
            <person name="Jiang Y.T."/>
            <person name="Yu X."/>
            <person name="Hao Y."/>
            <person name="Huang J."/>
            <person name="Zhao X.W."/>
            <person name="Ke S."/>
            <person name="Chen Y.Y."/>
            <person name="Wu W.L."/>
            <person name="Hsu J.L."/>
            <person name="Lin Y.F."/>
            <person name="Huang M.D."/>
            <person name="Li C.Y."/>
            <person name="Huang L."/>
            <person name="Wang Z.W."/>
            <person name="Zhao X."/>
            <person name="Zhong W.Y."/>
            <person name="Peng D.H."/>
            <person name="Ahmad S."/>
            <person name="Lan S."/>
            <person name="Zhang J.S."/>
            <person name="Tsai W.C."/>
            <person name="Van de Peer Y."/>
            <person name="Liu Z.J."/>
        </authorList>
    </citation>
    <scope>NUCLEOTIDE SEQUENCE</scope>
    <source>
        <strain evidence="1">CP</strain>
    </source>
</reference>
<keyword evidence="2" id="KW-1185">Reference proteome</keyword>
<name>A0AAV9ED81_ACOCL</name>
<dbReference type="AlphaFoldDB" id="A0AAV9ED81"/>
<evidence type="ECO:0008006" key="3">
    <source>
        <dbReference type="Google" id="ProtNLM"/>
    </source>
</evidence>
<dbReference type="EMBL" id="JAUJYO010000007">
    <property type="protein sequence ID" value="KAK1311615.1"/>
    <property type="molecule type" value="Genomic_DNA"/>
</dbReference>